<name>A0A6M3LXM1_9ZZZZ</name>
<accession>A0A6M3LXM1</accession>
<protein>
    <submittedName>
        <fullName evidence="1">Uncharacterized protein</fullName>
    </submittedName>
</protein>
<proteinExistence type="predicted"/>
<dbReference type="EMBL" id="MT143515">
    <property type="protein sequence ID" value="QJA97681.1"/>
    <property type="molecule type" value="Genomic_DNA"/>
</dbReference>
<evidence type="ECO:0000313" key="1">
    <source>
        <dbReference type="EMBL" id="QJA97681.1"/>
    </source>
</evidence>
<sequence>MVEGETHVPGDAHSKCCHPYNKPLLDNPMLQMMGIFASVGRVGLPPMADKRLKIQANAHGVNSGWFHYPFNFDPVWLDACSGFEAIKENDPRVLNKHRAKDSYKDAKTCEQPTFCEDCEIRFKCFTERENGIYNDI</sequence>
<organism evidence="1">
    <name type="scientific">viral metagenome</name>
    <dbReference type="NCBI Taxonomy" id="1070528"/>
    <lineage>
        <taxon>unclassified sequences</taxon>
        <taxon>metagenomes</taxon>
        <taxon>organismal metagenomes</taxon>
    </lineage>
</organism>
<reference evidence="1" key="1">
    <citation type="submission" date="2020-03" db="EMBL/GenBank/DDBJ databases">
        <title>The deep terrestrial virosphere.</title>
        <authorList>
            <person name="Holmfeldt K."/>
            <person name="Nilsson E."/>
            <person name="Simone D."/>
            <person name="Lopez-Fernandez M."/>
            <person name="Wu X."/>
            <person name="de Brujin I."/>
            <person name="Lundin D."/>
            <person name="Andersson A."/>
            <person name="Bertilsson S."/>
            <person name="Dopson M."/>
        </authorList>
    </citation>
    <scope>NUCLEOTIDE SEQUENCE</scope>
    <source>
        <strain evidence="1">MM415B06013</strain>
    </source>
</reference>
<gene>
    <name evidence="1" type="ORF">MM415B06013_0006</name>
</gene>
<dbReference type="AlphaFoldDB" id="A0A6M3LXM1"/>